<accession>A0A501VSF3</accession>
<evidence type="ECO:0000313" key="3">
    <source>
        <dbReference type="Proteomes" id="UP000316727"/>
    </source>
</evidence>
<feature type="transmembrane region" description="Helical" evidence="1">
    <location>
        <begin position="34"/>
        <end position="55"/>
    </location>
</feature>
<comment type="caution">
    <text evidence="2">The sequence shown here is derived from an EMBL/GenBank/DDBJ whole genome shotgun (WGS) entry which is preliminary data.</text>
</comment>
<gene>
    <name evidence="2" type="ORF">FJM65_20155</name>
</gene>
<keyword evidence="1" id="KW-1133">Transmembrane helix</keyword>
<name>A0A501VSF3_9BACT</name>
<organism evidence="2 3">
    <name type="scientific">Pontibacter mangrovi</name>
    <dbReference type="NCBI Taxonomy" id="2589816"/>
    <lineage>
        <taxon>Bacteria</taxon>
        <taxon>Pseudomonadati</taxon>
        <taxon>Bacteroidota</taxon>
        <taxon>Cytophagia</taxon>
        <taxon>Cytophagales</taxon>
        <taxon>Hymenobacteraceae</taxon>
        <taxon>Pontibacter</taxon>
    </lineage>
</organism>
<sequence>MTSKPIVKTASKGVLYKPKVVGAIAILTNILPSYWSYFFIFTIPVVVLGVAYIFVKPTEKLIYEIPAGMLLSGSLFGSIITYFCIIEMFELW</sequence>
<feature type="transmembrane region" description="Helical" evidence="1">
    <location>
        <begin position="67"/>
        <end position="89"/>
    </location>
</feature>
<evidence type="ECO:0000256" key="1">
    <source>
        <dbReference type="SAM" id="Phobius"/>
    </source>
</evidence>
<keyword evidence="1" id="KW-0472">Membrane</keyword>
<reference evidence="2 3" key="1">
    <citation type="submission" date="2019-06" db="EMBL/GenBank/DDBJ databases">
        <title>A novel bacterium of genus Pontibacter, isolated from marine sediment.</title>
        <authorList>
            <person name="Huang H."/>
            <person name="Mo K."/>
            <person name="Hu Y."/>
        </authorList>
    </citation>
    <scope>NUCLEOTIDE SEQUENCE [LARGE SCALE GENOMIC DNA]</scope>
    <source>
        <strain evidence="2 3">HB172049</strain>
    </source>
</reference>
<proteinExistence type="predicted"/>
<dbReference type="AlphaFoldDB" id="A0A501VSF3"/>
<dbReference type="RefSeq" id="WP_140623985.1">
    <property type="nucleotide sequence ID" value="NZ_VFRQ01000017.1"/>
</dbReference>
<protein>
    <submittedName>
        <fullName evidence="2">Uncharacterized protein</fullName>
    </submittedName>
</protein>
<dbReference type="Proteomes" id="UP000316727">
    <property type="component" value="Unassembled WGS sequence"/>
</dbReference>
<keyword evidence="1" id="KW-0812">Transmembrane</keyword>
<evidence type="ECO:0000313" key="2">
    <source>
        <dbReference type="EMBL" id="TPE40653.1"/>
    </source>
</evidence>
<keyword evidence="3" id="KW-1185">Reference proteome</keyword>
<dbReference type="EMBL" id="VFRQ01000017">
    <property type="protein sequence ID" value="TPE40653.1"/>
    <property type="molecule type" value="Genomic_DNA"/>
</dbReference>